<proteinExistence type="predicted"/>
<dbReference type="Proteomes" id="UP000178599">
    <property type="component" value="Unassembled WGS sequence"/>
</dbReference>
<evidence type="ECO:0000313" key="1">
    <source>
        <dbReference type="EMBL" id="OGZ03231.1"/>
    </source>
</evidence>
<gene>
    <name evidence="1" type="ORF">A2390_01620</name>
</gene>
<evidence type="ECO:0000313" key="2">
    <source>
        <dbReference type="Proteomes" id="UP000178599"/>
    </source>
</evidence>
<dbReference type="EMBL" id="MHLE01000006">
    <property type="protein sequence ID" value="OGZ03231.1"/>
    <property type="molecule type" value="Genomic_DNA"/>
</dbReference>
<accession>A0A1G2CRE6</accession>
<name>A0A1G2CRE6_9BACT</name>
<sequence>MFNETFSISDYISTPIAKRDACHNALLESFLIHARNLFNFLEDKIKKDDIRISDFSINKITVNLPQDNSIHDINKYLTHLTKKRIQNNKPKWKLGEIKKEINEKIHKFLDQLPPDLFPTKERKEKSDFKSYLTL</sequence>
<reference evidence="1 2" key="1">
    <citation type="journal article" date="2016" name="Nat. Commun.">
        <title>Thousands of microbial genomes shed light on interconnected biogeochemical processes in an aquifer system.</title>
        <authorList>
            <person name="Anantharaman K."/>
            <person name="Brown C.T."/>
            <person name="Hug L.A."/>
            <person name="Sharon I."/>
            <person name="Castelle C.J."/>
            <person name="Probst A.J."/>
            <person name="Thomas B.C."/>
            <person name="Singh A."/>
            <person name="Wilkins M.J."/>
            <person name="Karaoz U."/>
            <person name="Brodie E.L."/>
            <person name="Williams K.H."/>
            <person name="Hubbard S.S."/>
            <person name="Banfield J.F."/>
        </authorList>
    </citation>
    <scope>NUCLEOTIDE SEQUENCE [LARGE SCALE GENOMIC DNA]</scope>
</reference>
<dbReference type="AlphaFoldDB" id="A0A1G2CRE6"/>
<protein>
    <submittedName>
        <fullName evidence="1">Uncharacterized protein</fullName>
    </submittedName>
</protein>
<comment type="caution">
    <text evidence="1">The sequence shown here is derived from an EMBL/GenBank/DDBJ whole genome shotgun (WGS) entry which is preliminary data.</text>
</comment>
<organism evidence="1 2">
    <name type="scientific">Candidatus Liptonbacteria bacterium RIFOXYB1_FULL_36_10</name>
    <dbReference type="NCBI Taxonomy" id="1798654"/>
    <lineage>
        <taxon>Bacteria</taxon>
        <taxon>Candidatus Liptoniibacteriota</taxon>
    </lineage>
</organism>